<dbReference type="InterPro" id="IPR003034">
    <property type="entry name" value="SAP_dom"/>
</dbReference>
<feature type="compositionally biased region" description="Basic and acidic residues" evidence="3">
    <location>
        <begin position="155"/>
        <end position="164"/>
    </location>
</feature>
<dbReference type="Proteomes" id="UP000183365">
    <property type="component" value="Unassembled WGS sequence"/>
</dbReference>
<evidence type="ECO:0000313" key="5">
    <source>
        <dbReference type="EMBL" id="SGZ41586.1"/>
    </source>
</evidence>
<dbReference type="GO" id="GO:0016973">
    <property type="term" value="P:poly(A)+ mRNA export from nucleus"/>
    <property type="evidence" value="ECO:0007669"/>
    <property type="project" value="TreeGrafter"/>
</dbReference>
<feature type="region of interest" description="Disordered" evidence="3">
    <location>
        <begin position="154"/>
        <end position="183"/>
    </location>
</feature>
<dbReference type="SMART" id="SM00513">
    <property type="entry name" value="SAP"/>
    <property type="match status" value="1"/>
</dbReference>
<name>A0A1L0B5B7_9ASCO</name>
<evidence type="ECO:0000313" key="6">
    <source>
        <dbReference type="Proteomes" id="UP000183365"/>
    </source>
</evidence>
<dbReference type="VEuPathDB" id="FungiDB:HGUI_03787"/>
<feature type="domain" description="SAP" evidence="4">
    <location>
        <begin position="8"/>
        <end position="42"/>
    </location>
</feature>
<dbReference type="GO" id="GO:0005634">
    <property type="term" value="C:nucleus"/>
    <property type="evidence" value="ECO:0007669"/>
    <property type="project" value="TreeGrafter"/>
</dbReference>
<dbReference type="Pfam" id="PF18592">
    <property type="entry name" value="Tho1_MOS11_C"/>
    <property type="match status" value="1"/>
</dbReference>
<reference evidence="6" key="1">
    <citation type="submission" date="2016-11" db="EMBL/GenBank/DDBJ databases">
        <authorList>
            <person name="Guldener U."/>
        </authorList>
    </citation>
    <scope>NUCLEOTIDE SEQUENCE [LARGE SCALE GENOMIC DNA]</scope>
</reference>
<dbReference type="PANTHER" id="PTHR46551">
    <property type="entry name" value="SAP DOMAIN-CONTAINING RIBONUCLEOPROTEIN"/>
    <property type="match status" value="1"/>
</dbReference>
<gene>
    <name evidence="5" type="ORF">HGUI_03787</name>
</gene>
<dbReference type="AlphaFoldDB" id="A0A1L0B5B7"/>
<feature type="compositionally biased region" description="Basic and acidic residues" evidence="3">
    <location>
        <begin position="49"/>
        <end position="86"/>
    </location>
</feature>
<dbReference type="OrthoDB" id="445357at2759"/>
<dbReference type="Pfam" id="PF02037">
    <property type="entry name" value="SAP"/>
    <property type="match status" value="1"/>
</dbReference>
<organism evidence="5 6">
    <name type="scientific">Hanseniaspora guilliermondii</name>
    <dbReference type="NCBI Taxonomy" id="56406"/>
    <lineage>
        <taxon>Eukaryota</taxon>
        <taxon>Fungi</taxon>
        <taxon>Dikarya</taxon>
        <taxon>Ascomycota</taxon>
        <taxon>Saccharomycotina</taxon>
        <taxon>Saccharomycetes</taxon>
        <taxon>Saccharomycodales</taxon>
        <taxon>Saccharomycodaceae</taxon>
        <taxon>Hanseniaspora</taxon>
    </lineage>
</organism>
<evidence type="ECO:0000256" key="3">
    <source>
        <dbReference type="SAM" id="MobiDB-lite"/>
    </source>
</evidence>
<evidence type="ECO:0000256" key="1">
    <source>
        <dbReference type="ARBA" id="ARBA00022553"/>
    </source>
</evidence>
<dbReference type="EMBL" id="FQNF01000118">
    <property type="protein sequence ID" value="SGZ41586.1"/>
    <property type="molecule type" value="Genomic_DNA"/>
</dbReference>
<feature type="compositionally biased region" description="Basic residues" evidence="3">
    <location>
        <begin position="170"/>
        <end position="183"/>
    </location>
</feature>
<sequence>MAIKIEDLNTLKVAEIKEHLKKMELATTGFKKELVDRLKEAMESRGLKELVEDEAKPEDVKPKEVKEEETKIEEETKPEEETKTEDVQIPENPKITLTLDEIKDKVIEHIKVSIARSEKFQEEDKIKRLTKDLHRIEKFGISESNPIAIELGLIEPKRKPERNNKNNGGRAKKNKRRYHPFRR</sequence>
<keyword evidence="1" id="KW-0597">Phosphoprotein</keyword>
<dbReference type="PANTHER" id="PTHR46551:SF1">
    <property type="entry name" value="SAP DOMAIN-CONTAINING RIBONUCLEOPROTEIN"/>
    <property type="match status" value="1"/>
</dbReference>
<accession>A0A1L0B5B7</accession>
<evidence type="ECO:0000259" key="4">
    <source>
        <dbReference type="PROSITE" id="PS50800"/>
    </source>
</evidence>
<dbReference type="PROSITE" id="PS50800">
    <property type="entry name" value="SAP"/>
    <property type="match status" value="1"/>
</dbReference>
<dbReference type="InterPro" id="IPR040746">
    <property type="entry name" value="THO1_MOS11_C"/>
</dbReference>
<feature type="region of interest" description="Disordered" evidence="3">
    <location>
        <begin position="49"/>
        <end position="92"/>
    </location>
</feature>
<dbReference type="Gene3D" id="1.10.720.30">
    <property type="entry name" value="SAP domain"/>
    <property type="match status" value="1"/>
</dbReference>
<comment type="similarity">
    <text evidence="2">Belongs to the SAP domain-containing ribonucleoprotein family.</text>
</comment>
<dbReference type="InterPro" id="IPR036361">
    <property type="entry name" value="SAP_dom_sf"/>
</dbReference>
<keyword evidence="6" id="KW-1185">Reference proteome</keyword>
<evidence type="ECO:0000256" key="2">
    <source>
        <dbReference type="ARBA" id="ARBA00046328"/>
    </source>
</evidence>
<proteinExistence type="inferred from homology"/>
<dbReference type="InterPro" id="IPR052240">
    <property type="entry name" value="SAP_domain_ribonucleoprotein"/>
</dbReference>
<dbReference type="SUPFAM" id="SSF68906">
    <property type="entry name" value="SAP domain"/>
    <property type="match status" value="1"/>
</dbReference>
<protein>
    <recommendedName>
        <fullName evidence="4">SAP domain-containing protein</fullName>
    </recommendedName>
</protein>